<sequence>MDAAGLTMTVNALCKLREVEAAMSPVRGWQALAQAIEREAPTMSEHELSVAFDATCKLKALETAMTSSGWYVLALRMEELAPKMKALQLVHTLRATSLLPGVVIELSPLAWERLAAGAARAGNTGLRQVARDMLCDACDVLDLPPPPRTKLQRSSVHDDGSDGSGSGGGSIGDNGSRGNGGGIGDSGSSDNGGGGVEVCDGIGGDGEGRRAT</sequence>
<name>A0A7S0SEC8_9CHLO</name>
<accession>A0A7S0SEC8</accession>
<reference evidence="2" key="1">
    <citation type="submission" date="2021-01" db="EMBL/GenBank/DDBJ databases">
        <authorList>
            <person name="Corre E."/>
            <person name="Pelletier E."/>
            <person name="Niang G."/>
            <person name="Scheremetjew M."/>
            <person name="Finn R."/>
            <person name="Kale V."/>
            <person name="Holt S."/>
            <person name="Cochrane G."/>
            <person name="Meng A."/>
            <person name="Brown T."/>
            <person name="Cohen L."/>
        </authorList>
    </citation>
    <scope>NUCLEOTIDE SEQUENCE</scope>
    <source>
        <strain evidence="2">SL-175</strain>
    </source>
</reference>
<proteinExistence type="predicted"/>
<gene>
    <name evidence="2" type="ORF">MANT1106_LOCUS7292</name>
</gene>
<organism evidence="2">
    <name type="scientific">Mantoniella antarctica</name>
    <dbReference type="NCBI Taxonomy" id="81844"/>
    <lineage>
        <taxon>Eukaryota</taxon>
        <taxon>Viridiplantae</taxon>
        <taxon>Chlorophyta</taxon>
        <taxon>Mamiellophyceae</taxon>
        <taxon>Mamiellales</taxon>
        <taxon>Mamiellaceae</taxon>
        <taxon>Mantoniella</taxon>
    </lineage>
</organism>
<dbReference type="AlphaFoldDB" id="A0A7S0SEC8"/>
<evidence type="ECO:0000256" key="1">
    <source>
        <dbReference type="SAM" id="MobiDB-lite"/>
    </source>
</evidence>
<evidence type="ECO:0000313" key="2">
    <source>
        <dbReference type="EMBL" id="CAD8704610.1"/>
    </source>
</evidence>
<protein>
    <submittedName>
        <fullName evidence="2">Uncharacterized protein</fullName>
    </submittedName>
</protein>
<feature type="region of interest" description="Disordered" evidence="1">
    <location>
        <begin position="145"/>
        <end position="212"/>
    </location>
</feature>
<feature type="compositionally biased region" description="Gly residues" evidence="1">
    <location>
        <begin position="162"/>
        <end position="205"/>
    </location>
</feature>
<dbReference type="EMBL" id="HBFC01012535">
    <property type="protein sequence ID" value="CAD8704610.1"/>
    <property type="molecule type" value="Transcribed_RNA"/>
</dbReference>